<dbReference type="InterPro" id="IPR006573">
    <property type="entry name" value="NHR_dom"/>
</dbReference>
<feature type="domain" description="NHR" evidence="2">
    <location>
        <begin position="943"/>
        <end position="1115"/>
    </location>
</feature>
<feature type="region of interest" description="Disordered" evidence="1">
    <location>
        <begin position="1492"/>
        <end position="1511"/>
    </location>
</feature>
<name>W8BLA2_CERCA</name>
<evidence type="ECO:0000256" key="1">
    <source>
        <dbReference type="SAM" id="MobiDB-lite"/>
    </source>
</evidence>
<dbReference type="SUPFAM" id="SSF49899">
    <property type="entry name" value="Concanavalin A-like lectins/glucanases"/>
    <property type="match status" value="1"/>
</dbReference>
<dbReference type="CDD" id="cd12887">
    <property type="entry name" value="SPRY_NHR_like"/>
    <property type="match status" value="6"/>
</dbReference>
<dbReference type="EMBL" id="GAMC01012464">
    <property type="protein sequence ID" value="JAB94091.1"/>
    <property type="molecule type" value="mRNA"/>
</dbReference>
<dbReference type="PANTHER" id="PTHR12429:SF14">
    <property type="entry name" value="NEURALIZED-LIKE PROTEIN 4"/>
    <property type="match status" value="1"/>
</dbReference>
<dbReference type="Gene3D" id="2.60.120.920">
    <property type="match status" value="6"/>
</dbReference>
<dbReference type="SMART" id="SM00588">
    <property type="entry name" value="NEUZ"/>
    <property type="match status" value="5"/>
</dbReference>
<reference evidence="3" key="2">
    <citation type="journal article" date="2014" name="BMC Genomics">
        <title>A genomic perspective to assessing quality of mass-reared SIT flies used in Mediterranean fruit fly (Ceratitis capitata) eradication in California.</title>
        <authorList>
            <person name="Calla B."/>
            <person name="Hall B."/>
            <person name="Hou S."/>
            <person name="Geib S.M."/>
        </authorList>
    </citation>
    <scope>NUCLEOTIDE SEQUENCE</scope>
</reference>
<accession>W8BLA2</accession>
<feature type="region of interest" description="Disordered" evidence="1">
    <location>
        <begin position="1638"/>
        <end position="1665"/>
    </location>
</feature>
<feature type="domain" description="NHR" evidence="2">
    <location>
        <begin position="306"/>
        <end position="473"/>
    </location>
</feature>
<evidence type="ECO:0000313" key="3">
    <source>
        <dbReference type="EMBL" id="JAB94091.1"/>
    </source>
</evidence>
<reference evidence="3" key="1">
    <citation type="submission" date="2013-07" db="EMBL/GenBank/DDBJ databases">
        <authorList>
            <person name="Geib S."/>
        </authorList>
    </citation>
    <scope>NUCLEOTIDE SEQUENCE</scope>
</reference>
<evidence type="ECO:0000259" key="2">
    <source>
        <dbReference type="PROSITE" id="PS51065"/>
    </source>
</evidence>
<feature type="compositionally biased region" description="Low complexity" evidence="1">
    <location>
        <begin position="1492"/>
        <end position="1510"/>
    </location>
</feature>
<protein>
    <submittedName>
        <fullName evidence="3">Neuralized-like protein 4</fullName>
    </submittedName>
</protein>
<dbReference type="PROSITE" id="PS51065">
    <property type="entry name" value="NHR"/>
    <property type="match status" value="6"/>
</dbReference>
<dbReference type="Pfam" id="PF07177">
    <property type="entry name" value="Neuralized"/>
    <property type="match status" value="6"/>
</dbReference>
<dbReference type="InterPro" id="IPR037962">
    <property type="entry name" value="Neuralized"/>
</dbReference>
<gene>
    <name evidence="3" type="primary">NEUL4</name>
</gene>
<dbReference type="PANTHER" id="PTHR12429">
    <property type="entry name" value="NEURALIZED"/>
    <property type="match status" value="1"/>
</dbReference>
<organism evidence="3">
    <name type="scientific">Ceratitis capitata</name>
    <name type="common">Mediterranean fruit fly</name>
    <name type="synonym">Tephritis capitata</name>
    <dbReference type="NCBI Taxonomy" id="7213"/>
    <lineage>
        <taxon>Eukaryota</taxon>
        <taxon>Metazoa</taxon>
        <taxon>Ecdysozoa</taxon>
        <taxon>Arthropoda</taxon>
        <taxon>Hexapoda</taxon>
        <taxon>Insecta</taxon>
        <taxon>Pterygota</taxon>
        <taxon>Neoptera</taxon>
        <taxon>Endopterygota</taxon>
        <taxon>Diptera</taxon>
        <taxon>Brachycera</taxon>
        <taxon>Muscomorpha</taxon>
        <taxon>Tephritoidea</taxon>
        <taxon>Tephritidae</taxon>
        <taxon>Ceratitis</taxon>
        <taxon>Ceratitis</taxon>
    </lineage>
</organism>
<dbReference type="OrthoDB" id="49113at2759"/>
<dbReference type="InterPro" id="IPR043136">
    <property type="entry name" value="B30.2/SPRY_sf"/>
</dbReference>
<feature type="domain" description="NHR" evidence="2">
    <location>
        <begin position="749"/>
        <end position="915"/>
    </location>
</feature>
<feature type="domain" description="NHR" evidence="2">
    <location>
        <begin position="560"/>
        <end position="726"/>
    </location>
</feature>
<proteinExistence type="evidence at transcript level"/>
<feature type="compositionally biased region" description="Acidic residues" evidence="1">
    <location>
        <begin position="1641"/>
        <end position="1665"/>
    </location>
</feature>
<feature type="domain" description="NHR" evidence="2">
    <location>
        <begin position="1156"/>
        <end position="1322"/>
    </location>
</feature>
<feature type="compositionally biased region" description="Low complexity" evidence="1">
    <location>
        <begin position="1368"/>
        <end position="1399"/>
    </location>
</feature>
<dbReference type="InterPro" id="IPR013320">
    <property type="entry name" value="ConA-like_dom_sf"/>
</dbReference>
<feature type="domain" description="NHR" evidence="2">
    <location>
        <begin position="29"/>
        <end position="193"/>
    </location>
</feature>
<sequence length="1981" mass="214008">MATGGGGAVSLNGVGSGGTVSNAINLQALQTFHQRCGRRITLSNGNRTAARSIRDFSHALVFSAEPLTDDVLFEVVIEKKNHAWGGSIEIGVTAEPPDKLELPSCATAMRNGTWVMSGIDVRKDGVCLIEFYGTDLESLGERDRVGVMRTSHNELVFFVNGESQGVAARNMPKTLWALVDLYGRCVQVSLWPTDFGGSGDYADGSLQQAQPIVQNIDVPMGVDVTVASAASPTTNNTCAVVNHNGGGLVTANAEISAALSNLCSSSVQGISAIPQTCFDRTLSVSASTAAVLALQPNLGDFYDMDRLRFHTRCGSLVKLSPHCRCAERRRPLDEFNNGVVMTHRPLKDNELFEIRIDKLVDKWSGSIEVGVTTHNPSVLHFPATMTNMRSGTIMMSGCGILTNGKGTRRQYGEFNLDELREGDRVGMMRKSNGSLHYYINGQDQGVAATRVAQTLWGVIDLYGMTIKVTIVDPDDREQQNLVTRRNNIISASTSGVNSSASTINNASSATNALIIGNTATPTPMLSLQSPEGDTNSRVVAAAAMGDAGLSGGNTQRNEDRLTFHPTCGSHATVTLSGRTALRPNASDDFNNGVVLTRRPLRPNELFQVRLERVVTKWAGSVEMGVTTHSAEELDFPFTMTNVRSGTWMMTGNGVMHNGITVIEQYGQNLDRLQVGDRVGVVRKDDGTLHFWVNGVDQGAAATGVPEKVYGVIDLYGQAAQASIVDTSECASPDTGNSTISNTTLYSEPPLRFHTIHGKNAGISNGGLTASRPNSLAEFNDAIVFSNRPLRNRELFEVVLESMVRHWSGNIEIGVTGTRPEDIQLAANATDLDANDMIILCGSMIFQNRKTIRSNTTVDLDTLSAGTRVGVMRNGDYVHFFIDGVDQGPACECRMPSVWAVIDLYGQCAQVTLTQVQPDIRAPYATSENSQSCQATSVIQPATSEMKHRWTCISGNVTLSQSWTVASRNAGASAALSRCVVFSEHPLSVGSPFEIKVISHNPLFAGCLSIGVTDLNLSDDYVRKNIPLSIKRIPANVWYASGNEVRHNSTLLQRSMASLEWLRVGDRIALELTPARTLRILLNSEDMNIHFHNVPNDIYVVAELQGSTMAVQTISTQGPNSPLRPCSLRLQDSLDFGVDPLNKQDSMLDSIDSEMQVYEFSELHGKHIRLLDDRHTAMRTQSYNQGVVLVGKPLMKGESISIKVEAVNPKWKGTIGLGVVSIWPHSMSVSQMPISMLHFKRPCWLATHDYININGQKIASRYGEALEQIQAGTVITMTLSNVGMLVIMVGSINLEDLAAGVPNNVYPVFDLYGKCEKISLITTNDVGRNSTPIIEEAAALEYDNLQEQDNGVPQCEKADLEMHEKETEQLSQQQQQAMQTSGGAVGGVAAPSGSAGSSAAMNRSVMESVSENLLLNISIKNRTLEQNRSGESSAANTSCCLRESLQLQHNTNLNIQRSQSTQRFQNAMNASANSTALGSGAVADNLVHPSTSATAATANHNTTTNTTTTNTYVHDTNKDYEAFEEAGAVGGVSLQSELRDCNSKENLLEQRAANNLDALEQLVSSVGIHGANANAAAGGVGPAGLSNNNSANERNTYEDDTNLAASIFEATTAITSTATAVAGVDTNVDVLEVATDGRAYEEADIDDADDVDDDDNDDDDDDDLEDNDNLDHLLLLQQQQDFFRQRYQQLCQQHFGVLSSASSSTQFDSLQSIPSIERKDCEYLKLVQQFRASLVLPQSFFQPLTDPVCFCTHCNALASEKLHGWVYFKLNQQTVNSTAVQQSLDTGEWLPLYYMTRVDKIRAILDRGQPLPLESNCESFTSASNQKDEPGTRLELHFSPNAAGIVSMNGQHKYYINSHAYSIGTAFEVYVRRQSLCLTNSSKMNVNAAVAASSSAAAAALSLLERRSSSDLLHPHETSSGLTLDQSSSSSGGAASFSAGSTSSASLKDITWFTKEAGACVITALILKLDRITPPAIGAECN</sequence>
<feature type="region of interest" description="Disordered" evidence="1">
    <location>
        <begin position="1362"/>
        <end position="1400"/>
    </location>
</feature>
<dbReference type="FunFam" id="2.60.120.920:FF:000001">
    <property type="entry name" value="neuralized-like protein 4 isoform X1"/>
    <property type="match status" value="5"/>
</dbReference>